<name>A0A4D7C5F5_9SPHN</name>
<evidence type="ECO:0000313" key="2">
    <source>
        <dbReference type="EMBL" id="QCI78815.1"/>
    </source>
</evidence>
<dbReference type="KEGG" id="hgn:E6W36_01895"/>
<proteinExistence type="predicted"/>
<feature type="region of interest" description="Disordered" evidence="1">
    <location>
        <begin position="1"/>
        <end position="29"/>
    </location>
</feature>
<sequence length="125" mass="13228">MPSQMSVVDPDNGTIATASDAERALLDPQRSDPLVAIAAGGRRASAEHENANPLSERKLVVKDDRGAGVACGAASCSGSFAGLWWESASGALIFLRREGWAHSEEVLYRWVPGEGCPSRSCIRST</sequence>
<organism evidence="2 3">
    <name type="scientific">Hankyongella ginsenosidimutans</name>
    <dbReference type="NCBI Taxonomy" id="1763828"/>
    <lineage>
        <taxon>Bacteria</taxon>
        <taxon>Pseudomonadati</taxon>
        <taxon>Pseudomonadota</taxon>
        <taxon>Alphaproteobacteria</taxon>
        <taxon>Sphingomonadales</taxon>
        <taxon>Sphingomonadaceae</taxon>
        <taxon>Hankyongella</taxon>
    </lineage>
</organism>
<evidence type="ECO:0000313" key="3">
    <source>
        <dbReference type="Proteomes" id="UP000298714"/>
    </source>
</evidence>
<dbReference type="EMBL" id="CP039704">
    <property type="protein sequence ID" value="QCI78815.1"/>
    <property type="molecule type" value="Genomic_DNA"/>
</dbReference>
<dbReference type="Proteomes" id="UP000298714">
    <property type="component" value="Chromosome"/>
</dbReference>
<dbReference type="AlphaFoldDB" id="A0A4D7C5F5"/>
<protein>
    <submittedName>
        <fullName evidence="2">Uncharacterized protein</fullName>
    </submittedName>
</protein>
<evidence type="ECO:0000256" key="1">
    <source>
        <dbReference type="SAM" id="MobiDB-lite"/>
    </source>
</evidence>
<reference evidence="3" key="1">
    <citation type="submission" date="2019-04" db="EMBL/GenBank/DDBJ databases">
        <title>Complete genome sequence of Sphingomonas sp. W1-2-3.</title>
        <authorList>
            <person name="Im W.T."/>
        </authorList>
    </citation>
    <scope>NUCLEOTIDE SEQUENCE [LARGE SCALE GENOMIC DNA]</scope>
    <source>
        <strain evidence="3">W1-2-3</strain>
    </source>
</reference>
<accession>A0A4D7C5F5</accession>
<gene>
    <name evidence="2" type="ORF">E6W36_01895</name>
</gene>
<dbReference type="RefSeq" id="WP_222873583.1">
    <property type="nucleotide sequence ID" value="NZ_CP039704.1"/>
</dbReference>
<keyword evidence="3" id="KW-1185">Reference proteome</keyword>